<dbReference type="InterPro" id="IPR028939">
    <property type="entry name" value="P5C_Rdtase_cat_N"/>
</dbReference>
<dbReference type="InterPro" id="IPR051267">
    <property type="entry name" value="STEAP_metalloreductase"/>
</dbReference>
<reference evidence="3 4" key="1">
    <citation type="submission" date="2024-09" db="EMBL/GenBank/DDBJ databases">
        <authorList>
            <person name="Sun Q."/>
            <person name="Mori K."/>
        </authorList>
    </citation>
    <scope>NUCLEOTIDE SEQUENCE [LARGE SCALE GENOMIC DNA]</scope>
    <source>
        <strain evidence="3 4">TBRC 2205</strain>
    </source>
</reference>
<evidence type="ECO:0000256" key="1">
    <source>
        <dbReference type="ARBA" id="ARBA00023002"/>
    </source>
</evidence>
<dbReference type="EMBL" id="JBHLUE010000026">
    <property type="protein sequence ID" value="MFC0567477.1"/>
    <property type="molecule type" value="Genomic_DNA"/>
</dbReference>
<keyword evidence="4" id="KW-1185">Reference proteome</keyword>
<organism evidence="3 4">
    <name type="scientific">Plantactinospora siamensis</name>
    <dbReference type="NCBI Taxonomy" id="555372"/>
    <lineage>
        <taxon>Bacteria</taxon>
        <taxon>Bacillati</taxon>
        <taxon>Actinomycetota</taxon>
        <taxon>Actinomycetes</taxon>
        <taxon>Micromonosporales</taxon>
        <taxon>Micromonosporaceae</taxon>
        <taxon>Plantactinospora</taxon>
    </lineage>
</organism>
<name>A0ABV6P370_9ACTN</name>
<gene>
    <name evidence="3" type="ORF">ACFFHU_25495</name>
</gene>
<proteinExistence type="predicted"/>
<dbReference type="SUPFAM" id="SSF51735">
    <property type="entry name" value="NAD(P)-binding Rossmann-fold domains"/>
    <property type="match status" value="1"/>
</dbReference>
<protein>
    <submittedName>
        <fullName evidence="3">NADPH-dependent F420 reductase</fullName>
    </submittedName>
</protein>
<dbReference type="Gene3D" id="3.40.50.720">
    <property type="entry name" value="NAD(P)-binding Rossmann-like Domain"/>
    <property type="match status" value="1"/>
</dbReference>
<dbReference type="InterPro" id="IPR036291">
    <property type="entry name" value="NAD(P)-bd_dom_sf"/>
</dbReference>
<dbReference type="PANTHER" id="PTHR14239:SF10">
    <property type="entry name" value="REDUCTASE"/>
    <property type="match status" value="1"/>
</dbReference>
<evidence type="ECO:0000259" key="2">
    <source>
        <dbReference type="Pfam" id="PF03807"/>
    </source>
</evidence>
<keyword evidence="1" id="KW-0560">Oxidoreductase</keyword>
<evidence type="ECO:0000313" key="4">
    <source>
        <dbReference type="Proteomes" id="UP001589894"/>
    </source>
</evidence>
<sequence>MRVGILGTGALARSLGRVWSGAGHSVRITGRDPKHAAAAAEQIGLGAGVVDPARFASQVDVVVVAVAWDGLREALALVGADQGTLAGKTVIDCTNAVDYATGELKPGSASAAELVAGTAVGAHAVKALHLFAGTSWPYAGPQDRAPVVVICGDAPDAVEQASALIRDLGGRPALIAGLAGAGQAEEAAGFVMRVVAAGHNPRFAVPDVDPAPSGTAATGG</sequence>
<dbReference type="Proteomes" id="UP001589894">
    <property type="component" value="Unassembled WGS sequence"/>
</dbReference>
<evidence type="ECO:0000313" key="3">
    <source>
        <dbReference type="EMBL" id="MFC0567477.1"/>
    </source>
</evidence>
<accession>A0ABV6P370</accession>
<dbReference type="RefSeq" id="WP_377342781.1">
    <property type="nucleotide sequence ID" value="NZ_JBHLUE010000026.1"/>
</dbReference>
<dbReference type="PANTHER" id="PTHR14239">
    <property type="entry name" value="DUDULIN-RELATED"/>
    <property type="match status" value="1"/>
</dbReference>
<comment type="caution">
    <text evidence="3">The sequence shown here is derived from an EMBL/GenBank/DDBJ whole genome shotgun (WGS) entry which is preliminary data.</text>
</comment>
<feature type="domain" description="Pyrroline-5-carboxylate reductase catalytic N-terminal" evidence="2">
    <location>
        <begin position="2"/>
        <end position="95"/>
    </location>
</feature>
<dbReference type="Pfam" id="PF03807">
    <property type="entry name" value="F420_oxidored"/>
    <property type="match status" value="1"/>
</dbReference>